<gene>
    <name evidence="1" type="ordered locus">RB3680</name>
</gene>
<dbReference type="EnsemblBacteria" id="CAD73341">
    <property type="protein sequence ID" value="CAD73341"/>
    <property type="gene ID" value="RB3680"/>
</dbReference>
<evidence type="ECO:0000313" key="1">
    <source>
        <dbReference type="EMBL" id="CAD73341.1"/>
    </source>
</evidence>
<dbReference type="InterPro" id="IPR036388">
    <property type="entry name" value="WH-like_DNA-bd_sf"/>
</dbReference>
<proteinExistence type="predicted"/>
<dbReference type="AlphaFoldDB" id="Q7UTU3"/>
<dbReference type="Proteomes" id="UP000001025">
    <property type="component" value="Chromosome"/>
</dbReference>
<dbReference type="Pfam" id="PF02082">
    <property type="entry name" value="Rrf2"/>
    <property type="match status" value="1"/>
</dbReference>
<dbReference type="GO" id="GO:0005829">
    <property type="term" value="C:cytosol"/>
    <property type="evidence" value="ECO:0000318"/>
    <property type="project" value="GO_Central"/>
</dbReference>
<dbReference type="eggNOG" id="COG1959">
    <property type="taxonomic scope" value="Bacteria"/>
</dbReference>
<dbReference type="PROSITE" id="PS51197">
    <property type="entry name" value="HTH_RRF2_2"/>
    <property type="match status" value="1"/>
</dbReference>
<dbReference type="GO" id="GO:0003700">
    <property type="term" value="F:DNA-binding transcription factor activity"/>
    <property type="evidence" value="ECO:0000318"/>
    <property type="project" value="GO_Central"/>
</dbReference>
<dbReference type="GO" id="GO:0006355">
    <property type="term" value="P:regulation of DNA-templated transcription"/>
    <property type="evidence" value="ECO:0000318"/>
    <property type="project" value="GO_Central"/>
</dbReference>
<dbReference type="OrthoDB" id="213028at2"/>
<dbReference type="KEGG" id="rba:RB3680"/>
<accession>Q7UTU3</accession>
<reference evidence="1 2" key="1">
    <citation type="journal article" date="2003" name="Proc. Natl. Acad. Sci. U.S.A.">
        <title>Complete genome sequence of the marine planctomycete Pirellula sp. strain 1.</title>
        <authorList>
            <person name="Gloeckner F.O."/>
            <person name="Kube M."/>
            <person name="Bauer M."/>
            <person name="Teeling H."/>
            <person name="Lombardot T."/>
            <person name="Ludwig W."/>
            <person name="Gade D."/>
            <person name="Beck A."/>
            <person name="Borzym K."/>
            <person name="Heitmann K."/>
            <person name="Rabus R."/>
            <person name="Schlesner H."/>
            <person name="Amann R."/>
            <person name="Reinhardt R."/>
        </authorList>
    </citation>
    <scope>NUCLEOTIDE SEQUENCE [LARGE SCALE GENOMIC DNA]</scope>
    <source>
        <strain evidence="2">DSM 10527 / NCIMB 13988 / SH1</strain>
    </source>
</reference>
<dbReference type="PATRIC" id="fig|243090.15.peg.1709"/>
<dbReference type="Gene3D" id="1.10.10.10">
    <property type="entry name" value="Winged helix-like DNA-binding domain superfamily/Winged helix DNA-binding domain"/>
    <property type="match status" value="1"/>
</dbReference>
<dbReference type="HOGENOM" id="CLU_107144_4_0_0"/>
<dbReference type="InterPro" id="IPR036390">
    <property type="entry name" value="WH_DNA-bd_sf"/>
</dbReference>
<sequence>MAEPSRLSEPSLTDLLSRNTVCYMKRDSKLSGVLHILLHMAELDEPVTSDDLSKIMDTNPVVVRRLMAGLREQQYVLSVKGHGGGWTLACELADVTLLDIYEAVGSPRLLAMGNRTEAPGCLVEQSVNAALGKTFDEAEQRLLRRLGEVTLASLSADCHQRLNTKGISIKAKRNRHGLQS</sequence>
<evidence type="ECO:0000313" key="2">
    <source>
        <dbReference type="Proteomes" id="UP000001025"/>
    </source>
</evidence>
<dbReference type="STRING" id="243090.RB3680"/>
<dbReference type="EMBL" id="BX294139">
    <property type="protein sequence ID" value="CAD73341.1"/>
    <property type="molecule type" value="Genomic_DNA"/>
</dbReference>
<dbReference type="InterPro" id="IPR000944">
    <property type="entry name" value="Tscrpt_reg_Rrf2"/>
</dbReference>
<dbReference type="SUPFAM" id="SSF46785">
    <property type="entry name" value="Winged helix' DNA-binding domain"/>
    <property type="match status" value="1"/>
</dbReference>
<protein>
    <submittedName>
        <fullName evidence="1">Uncharacterized protein</fullName>
    </submittedName>
</protein>
<dbReference type="InParanoid" id="Q7UTU3"/>
<dbReference type="FunFam" id="1.10.10.10:FF:000138">
    <property type="entry name" value="Rrf2 family transcriptional regulator"/>
    <property type="match status" value="1"/>
</dbReference>
<name>Q7UTU3_RHOBA</name>
<organism evidence="1 2">
    <name type="scientific">Rhodopirellula baltica (strain DSM 10527 / NCIMB 13988 / SH1)</name>
    <dbReference type="NCBI Taxonomy" id="243090"/>
    <lineage>
        <taxon>Bacteria</taxon>
        <taxon>Pseudomonadati</taxon>
        <taxon>Planctomycetota</taxon>
        <taxon>Planctomycetia</taxon>
        <taxon>Pirellulales</taxon>
        <taxon>Pirellulaceae</taxon>
        <taxon>Rhodopirellula</taxon>
    </lineage>
</organism>
<dbReference type="PANTHER" id="PTHR33221:SF15">
    <property type="entry name" value="HTH-TYPE TRANSCRIPTIONAL REGULATOR YWGB-RELATED"/>
    <property type="match status" value="1"/>
</dbReference>
<dbReference type="PANTHER" id="PTHR33221">
    <property type="entry name" value="WINGED HELIX-TURN-HELIX TRANSCRIPTIONAL REGULATOR, RRF2 FAMILY"/>
    <property type="match status" value="1"/>
</dbReference>
<keyword evidence="2" id="KW-1185">Reference proteome</keyword>